<accession>A0A7X5ZPS3</accession>
<keyword evidence="4" id="KW-1185">Reference proteome</keyword>
<dbReference type="SUPFAM" id="SSF52402">
    <property type="entry name" value="Adenine nucleotide alpha hydrolases-like"/>
    <property type="match status" value="1"/>
</dbReference>
<dbReference type="PRINTS" id="PR01438">
    <property type="entry name" value="UNVRSLSTRESS"/>
</dbReference>
<feature type="domain" description="UspA" evidence="2">
    <location>
        <begin position="2"/>
        <end position="134"/>
    </location>
</feature>
<dbReference type="Pfam" id="PF00582">
    <property type="entry name" value="Usp"/>
    <property type="match status" value="1"/>
</dbReference>
<evidence type="ECO:0000259" key="2">
    <source>
        <dbReference type="Pfam" id="PF00582"/>
    </source>
</evidence>
<evidence type="ECO:0000313" key="4">
    <source>
        <dbReference type="Proteomes" id="UP000545493"/>
    </source>
</evidence>
<dbReference type="EMBL" id="JAAOYM010000001">
    <property type="protein sequence ID" value="NIJ11034.1"/>
    <property type="molecule type" value="Genomic_DNA"/>
</dbReference>
<name>A0A7X5ZPS3_9PSEU</name>
<dbReference type="CDD" id="cd23659">
    <property type="entry name" value="USP_At3g01520-like"/>
    <property type="match status" value="1"/>
</dbReference>
<dbReference type="InterPro" id="IPR006015">
    <property type="entry name" value="Universal_stress_UspA"/>
</dbReference>
<protein>
    <submittedName>
        <fullName evidence="3">Nucleotide-binding universal stress UspA family protein</fullName>
    </submittedName>
</protein>
<gene>
    <name evidence="3" type="ORF">FHU38_001378</name>
</gene>
<dbReference type="AlphaFoldDB" id="A0A7X5ZPS3"/>
<comment type="caution">
    <text evidence="3">The sequence shown here is derived from an EMBL/GenBank/DDBJ whole genome shotgun (WGS) entry which is preliminary data.</text>
</comment>
<dbReference type="PANTHER" id="PTHR31964:SF113">
    <property type="entry name" value="USPA DOMAIN-CONTAINING PROTEIN"/>
    <property type="match status" value="1"/>
</dbReference>
<dbReference type="InterPro" id="IPR014729">
    <property type="entry name" value="Rossmann-like_a/b/a_fold"/>
</dbReference>
<organism evidence="3 4">
    <name type="scientific">Saccharomonospora amisosensis</name>
    <dbReference type="NCBI Taxonomy" id="1128677"/>
    <lineage>
        <taxon>Bacteria</taxon>
        <taxon>Bacillati</taxon>
        <taxon>Actinomycetota</taxon>
        <taxon>Actinomycetes</taxon>
        <taxon>Pseudonocardiales</taxon>
        <taxon>Pseudonocardiaceae</taxon>
        <taxon>Saccharomonospora</taxon>
    </lineage>
</organism>
<reference evidence="3 4" key="1">
    <citation type="submission" date="2020-03" db="EMBL/GenBank/DDBJ databases">
        <title>Sequencing the genomes of 1000 actinobacteria strains.</title>
        <authorList>
            <person name="Klenk H.-P."/>
        </authorList>
    </citation>
    <scope>NUCLEOTIDE SEQUENCE [LARGE SCALE GENOMIC DNA]</scope>
    <source>
        <strain evidence="3 4">DSM 45685</strain>
    </source>
</reference>
<dbReference type="InterPro" id="IPR006016">
    <property type="entry name" value="UspA"/>
</dbReference>
<evidence type="ECO:0000256" key="1">
    <source>
        <dbReference type="ARBA" id="ARBA00008791"/>
    </source>
</evidence>
<dbReference type="RefSeq" id="WP_167167767.1">
    <property type="nucleotide sequence ID" value="NZ_JAAOYM010000001.1"/>
</dbReference>
<proteinExistence type="inferred from homology"/>
<dbReference type="Proteomes" id="UP000545493">
    <property type="component" value="Unassembled WGS sequence"/>
</dbReference>
<evidence type="ECO:0000313" key="3">
    <source>
        <dbReference type="EMBL" id="NIJ11034.1"/>
    </source>
</evidence>
<dbReference type="PANTHER" id="PTHR31964">
    <property type="entry name" value="ADENINE NUCLEOTIDE ALPHA HYDROLASES-LIKE SUPERFAMILY PROTEIN"/>
    <property type="match status" value="1"/>
</dbReference>
<sequence>MIVVGVDGSDGSRDALRWAVGQARATGDSIRAIAAWEIPVNFGYPPGYEDFDWAATARQALDDTVSEVVGEQRDVAVSKEVLRGHASNALVDASRDADLLVVGSRGHGAVVGMLLGSVSQHCVQHAECPVVVVRSTRKHSAQRETSA</sequence>
<dbReference type="Gene3D" id="3.40.50.620">
    <property type="entry name" value="HUPs"/>
    <property type="match status" value="1"/>
</dbReference>
<comment type="similarity">
    <text evidence="1">Belongs to the universal stress protein A family.</text>
</comment>